<sequence>MSRHRKMDHTVRNHGHQQSSNQDGWNQCCHSFLSDLPANITTPAVSAPRDQRHSKDLPIGGPRLASGPILSPSYSGLPSFKGLHWQGSRKKQTDDRRFVGPPIYD</sequence>
<dbReference type="EMBL" id="BCWF01000006">
    <property type="protein sequence ID" value="GAT19789.1"/>
    <property type="molecule type" value="Genomic_DNA"/>
</dbReference>
<reference evidence="2 3" key="1">
    <citation type="journal article" date="2016" name="DNA Res.">
        <title>Genome sequence of Aspergillus luchuensis NBRC 4314.</title>
        <authorList>
            <person name="Yamada O."/>
            <person name="Machida M."/>
            <person name="Hosoyama A."/>
            <person name="Goto M."/>
            <person name="Takahashi T."/>
            <person name="Futagami T."/>
            <person name="Yamagata Y."/>
            <person name="Takeuchi M."/>
            <person name="Kobayashi T."/>
            <person name="Koike H."/>
            <person name="Abe K."/>
            <person name="Asai K."/>
            <person name="Arita M."/>
            <person name="Fujita N."/>
            <person name="Fukuda K."/>
            <person name="Higa K."/>
            <person name="Horikawa H."/>
            <person name="Ishikawa T."/>
            <person name="Jinno K."/>
            <person name="Kato Y."/>
            <person name="Kirimura K."/>
            <person name="Mizutani O."/>
            <person name="Nakasone K."/>
            <person name="Sano M."/>
            <person name="Shiraishi Y."/>
            <person name="Tsukahara M."/>
            <person name="Gomi K."/>
        </authorList>
    </citation>
    <scope>NUCLEOTIDE SEQUENCE [LARGE SCALE GENOMIC DNA]</scope>
    <source>
        <strain evidence="2 3">RIB 2604</strain>
    </source>
</reference>
<proteinExistence type="predicted"/>
<evidence type="ECO:0000313" key="3">
    <source>
        <dbReference type="Proteomes" id="UP000075230"/>
    </source>
</evidence>
<reference evidence="3" key="2">
    <citation type="submission" date="2016-02" db="EMBL/GenBank/DDBJ databases">
        <title>Genome sequencing of Aspergillus luchuensis NBRC 4314.</title>
        <authorList>
            <person name="Yamada O."/>
        </authorList>
    </citation>
    <scope>NUCLEOTIDE SEQUENCE [LARGE SCALE GENOMIC DNA]</scope>
    <source>
        <strain evidence="3">RIB 2604</strain>
    </source>
</reference>
<protein>
    <submittedName>
        <fullName evidence="2">Nonribosomal peptide synthase</fullName>
    </submittedName>
</protein>
<dbReference type="Proteomes" id="UP000075230">
    <property type="component" value="Unassembled WGS sequence"/>
</dbReference>
<dbReference type="AlphaFoldDB" id="A0A146F1G6"/>
<feature type="region of interest" description="Disordered" evidence="1">
    <location>
        <begin position="1"/>
        <end position="23"/>
    </location>
</feature>
<accession>A0A146F1G6</accession>
<feature type="region of interest" description="Disordered" evidence="1">
    <location>
        <begin position="40"/>
        <end position="105"/>
    </location>
</feature>
<evidence type="ECO:0000256" key="1">
    <source>
        <dbReference type="SAM" id="MobiDB-lite"/>
    </source>
</evidence>
<comment type="caution">
    <text evidence="2">The sequence shown here is derived from an EMBL/GenBank/DDBJ whole genome shotgun (WGS) entry which is preliminary data.</text>
</comment>
<name>A0A146F1G6_ASPKA</name>
<feature type="compositionally biased region" description="Basic residues" evidence="1">
    <location>
        <begin position="1"/>
        <end position="15"/>
    </location>
</feature>
<evidence type="ECO:0000313" key="2">
    <source>
        <dbReference type="EMBL" id="GAT19789.1"/>
    </source>
</evidence>
<gene>
    <name evidence="2" type="ORF">RIB2604_00603710</name>
</gene>
<organism evidence="2 3">
    <name type="scientific">Aspergillus kawachii</name>
    <name type="common">White koji mold</name>
    <name type="synonym">Aspergillus awamori var. kawachi</name>
    <dbReference type="NCBI Taxonomy" id="1069201"/>
    <lineage>
        <taxon>Eukaryota</taxon>
        <taxon>Fungi</taxon>
        <taxon>Dikarya</taxon>
        <taxon>Ascomycota</taxon>
        <taxon>Pezizomycotina</taxon>
        <taxon>Eurotiomycetes</taxon>
        <taxon>Eurotiomycetidae</taxon>
        <taxon>Eurotiales</taxon>
        <taxon>Aspergillaceae</taxon>
        <taxon>Aspergillus</taxon>
        <taxon>Aspergillus subgen. Circumdati</taxon>
    </lineage>
</organism>